<evidence type="ECO:0000313" key="5">
    <source>
        <dbReference type="Proteomes" id="UP000838756"/>
    </source>
</evidence>
<evidence type="ECO:0000256" key="3">
    <source>
        <dbReference type="ARBA" id="ARBA00023212"/>
    </source>
</evidence>
<dbReference type="PANTHER" id="PTHR10901:SF6">
    <property type="entry name" value="TROPOMODULIN, ISOFORM N"/>
    <property type="match status" value="1"/>
</dbReference>
<dbReference type="GO" id="GO:0030239">
    <property type="term" value="P:myofibril assembly"/>
    <property type="evidence" value="ECO:0007669"/>
    <property type="project" value="TreeGrafter"/>
</dbReference>
<dbReference type="SUPFAM" id="SSF52047">
    <property type="entry name" value="RNI-like"/>
    <property type="match status" value="1"/>
</dbReference>
<comment type="subcellular location">
    <subcellularLocation>
        <location evidence="1">Cytoplasm</location>
        <location evidence="1">Cytoskeleton</location>
    </subcellularLocation>
</comment>
<organism evidence="4 5">
    <name type="scientific">Pararge aegeria aegeria</name>
    <dbReference type="NCBI Taxonomy" id="348720"/>
    <lineage>
        <taxon>Eukaryota</taxon>
        <taxon>Metazoa</taxon>
        <taxon>Ecdysozoa</taxon>
        <taxon>Arthropoda</taxon>
        <taxon>Hexapoda</taxon>
        <taxon>Insecta</taxon>
        <taxon>Pterygota</taxon>
        <taxon>Neoptera</taxon>
        <taxon>Endopterygota</taxon>
        <taxon>Lepidoptera</taxon>
        <taxon>Glossata</taxon>
        <taxon>Ditrysia</taxon>
        <taxon>Papilionoidea</taxon>
        <taxon>Nymphalidae</taxon>
        <taxon>Satyrinae</taxon>
        <taxon>Satyrini</taxon>
        <taxon>Parargina</taxon>
        <taxon>Pararge</taxon>
    </lineage>
</organism>
<evidence type="ECO:0000256" key="1">
    <source>
        <dbReference type="ARBA" id="ARBA00004245"/>
    </source>
</evidence>
<dbReference type="SMART" id="SM00368">
    <property type="entry name" value="LRR_RI"/>
    <property type="match status" value="2"/>
</dbReference>
<keyword evidence="5" id="KW-1185">Reference proteome</keyword>
<dbReference type="GO" id="GO:0051694">
    <property type="term" value="P:pointed-end actin filament capping"/>
    <property type="evidence" value="ECO:0007669"/>
    <property type="project" value="InterPro"/>
</dbReference>
<dbReference type="PANTHER" id="PTHR10901">
    <property type="entry name" value="TROPOMODULIN"/>
    <property type="match status" value="1"/>
</dbReference>
<dbReference type="GO" id="GO:0005856">
    <property type="term" value="C:cytoskeleton"/>
    <property type="evidence" value="ECO:0007669"/>
    <property type="project" value="UniProtKB-SubCell"/>
</dbReference>
<evidence type="ECO:0000313" key="4">
    <source>
        <dbReference type="EMBL" id="CAH2241856.1"/>
    </source>
</evidence>
<sequence length="316" mass="36044">MSANQEAAVSHYVQVTSAQLIPALAWNRVSIPFLPRFLYELIIYPMDPPNDTDPEQTINRVKDNDQTFLDLNWNNIKNISDEKIEKLFEALKTNTHLEVLSLVNVGLNDRTAQLLADALEANSSLRVVNVETNFISPAGVVQLVKALLTTNTVEEFRASNQRSQVLGNKTEMEITRLVEQNPTLLRLGLHLEYSDARHRVASHLQRNIDRIRKDLTLRLQFRFFNNLRKGARRDGDNFVRQLKPKATRVPNAPWSKKTNTHNKLRRIDTVRVCALQYASNAGARAALRSLNDTRGGRIRRLTLFTRSPSYVAGWIP</sequence>
<gene>
    <name evidence="4" type="primary">jg16245</name>
    <name evidence="4" type="ORF">PAEG_LOCUS18243</name>
</gene>
<dbReference type="FunFam" id="3.80.10.10:FF:000099">
    <property type="entry name" value="Tropomodulin, isoform C"/>
    <property type="match status" value="1"/>
</dbReference>
<dbReference type="EMBL" id="CAKXAJ010025590">
    <property type="protein sequence ID" value="CAH2241856.1"/>
    <property type="molecule type" value="Genomic_DNA"/>
</dbReference>
<dbReference type="InterPro" id="IPR032675">
    <property type="entry name" value="LRR_dom_sf"/>
</dbReference>
<proteinExistence type="predicted"/>
<dbReference type="Proteomes" id="UP000838756">
    <property type="component" value="Unassembled WGS sequence"/>
</dbReference>
<dbReference type="Gene3D" id="3.80.10.10">
    <property type="entry name" value="Ribonuclease Inhibitor"/>
    <property type="match status" value="1"/>
</dbReference>
<evidence type="ECO:0000256" key="2">
    <source>
        <dbReference type="ARBA" id="ARBA00022490"/>
    </source>
</evidence>
<dbReference type="GO" id="GO:0005523">
    <property type="term" value="F:tropomyosin binding"/>
    <property type="evidence" value="ECO:0007669"/>
    <property type="project" value="InterPro"/>
</dbReference>
<dbReference type="InterPro" id="IPR004934">
    <property type="entry name" value="TMOD"/>
</dbReference>
<accession>A0A8S4S1U6</accession>
<name>A0A8S4S1U6_9NEOP</name>
<dbReference type="OrthoDB" id="2163268at2759"/>
<keyword evidence="3" id="KW-0206">Cytoskeleton</keyword>
<reference evidence="4" key="1">
    <citation type="submission" date="2022-03" db="EMBL/GenBank/DDBJ databases">
        <authorList>
            <person name="Lindestad O."/>
        </authorList>
    </citation>
    <scope>NUCLEOTIDE SEQUENCE</scope>
</reference>
<protein>
    <submittedName>
        <fullName evidence="4">Jg16245 protein</fullName>
    </submittedName>
</protein>
<comment type="caution">
    <text evidence="4">The sequence shown here is derived from an EMBL/GenBank/DDBJ whole genome shotgun (WGS) entry which is preliminary data.</text>
</comment>
<dbReference type="GO" id="GO:0007015">
    <property type="term" value="P:actin filament organization"/>
    <property type="evidence" value="ECO:0007669"/>
    <property type="project" value="TreeGrafter"/>
</dbReference>
<dbReference type="AlphaFoldDB" id="A0A8S4S1U6"/>
<keyword evidence="2" id="KW-0963">Cytoplasm</keyword>
<dbReference type="GO" id="GO:0030016">
    <property type="term" value="C:myofibril"/>
    <property type="evidence" value="ECO:0007669"/>
    <property type="project" value="TreeGrafter"/>
</dbReference>